<dbReference type="SUPFAM" id="SSF46689">
    <property type="entry name" value="Homeodomain-like"/>
    <property type="match status" value="2"/>
</dbReference>
<dbReference type="InterPro" id="IPR018062">
    <property type="entry name" value="HTH_AraC-typ_CS"/>
</dbReference>
<dbReference type="EMBL" id="JACHCA010000012">
    <property type="protein sequence ID" value="MBB6129897.1"/>
    <property type="molecule type" value="Genomic_DNA"/>
</dbReference>
<dbReference type="PROSITE" id="PS00041">
    <property type="entry name" value="HTH_ARAC_FAMILY_1"/>
    <property type="match status" value="1"/>
</dbReference>
<evidence type="ECO:0000313" key="5">
    <source>
        <dbReference type="EMBL" id="MBB6129897.1"/>
    </source>
</evidence>
<dbReference type="Pfam" id="PF20240">
    <property type="entry name" value="DUF6597"/>
    <property type="match status" value="1"/>
</dbReference>
<dbReference type="RefSeq" id="WP_183588849.1">
    <property type="nucleotide sequence ID" value="NZ_JACHCA010000012.1"/>
</dbReference>
<keyword evidence="3" id="KW-0804">Transcription</keyword>
<evidence type="ECO:0000259" key="4">
    <source>
        <dbReference type="PROSITE" id="PS01124"/>
    </source>
</evidence>
<dbReference type="InterPro" id="IPR018060">
    <property type="entry name" value="HTH_AraC"/>
</dbReference>
<dbReference type="Proteomes" id="UP000548326">
    <property type="component" value="Unassembled WGS sequence"/>
</dbReference>
<keyword evidence="2 5" id="KW-0238">DNA-binding</keyword>
<gene>
    <name evidence="5" type="ORF">HDF22_004034</name>
</gene>
<organism evidence="5 6">
    <name type="scientific">Mucilaginibacter lappiensis</name>
    <dbReference type="NCBI Taxonomy" id="354630"/>
    <lineage>
        <taxon>Bacteria</taxon>
        <taxon>Pseudomonadati</taxon>
        <taxon>Bacteroidota</taxon>
        <taxon>Sphingobacteriia</taxon>
        <taxon>Sphingobacteriales</taxon>
        <taxon>Sphingobacteriaceae</taxon>
        <taxon>Mucilaginibacter</taxon>
    </lineage>
</organism>
<sequence>MKYYTIQPPDILKPFVRFFWVLEHELCAGEQEYVYRSIADGCTEMVFHYQSTFDEINDHGQENGGPSGIQFQTNRYRRFITRQNFGIFGAYIYPFAVPRFFNIPSSETTNLALDYDTFLGSAGRELEERMMLARNNQKRAVILTDFLLMRLRHNTPTDDRIITSIRQVIHTNQHKTVAQLADTFNLSARQFDRRFKEYAGFSPKSYLRLIRFQDAIKQYGSNKSLTQIALECGYYDQSHFIHDVKTFTGYQPSFYFSGKAEGTEYRNADLQ</sequence>
<reference evidence="5 6" key="1">
    <citation type="submission" date="2020-08" db="EMBL/GenBank/DDBJ databases">
        <title>Genomic Encyclopedia of Type Strains, Phase IV (KMG-V): Genome sequencing to study the core and pangenomes of soil and plant-associated prokaryotes.</title>
        <authorList>
            <person name="Whitman W."/>
        </authorList>
    </citation>
    <scope>NUCLEOTIDE SEQUENCE [LARGE SCALE GENOMIC DNA]</scope>
    <source>
        <strain evidence="5 6">MP601</strain>
    </source>
</reference>
<proteinExistence type="predicted"/>
<dbReference type="PANTHER" id="PTHR46796">
    <property type="entry name" value="HTH-TYPE TRANSCRIPTIONAL ACTIVATOR RHAS-RELATED"/>
    <property type="match status" value="1"/>
</dbReference>
<dbReference type="InterPro" id="IPR046532">
    <property type="entry name" value="DUF6597"/>
</dbReference>
<protein>
    <submittedName>
        <fullName evidence="5">AraC-like DNA-binding protein</fullName>
    </submittedName>
</protein>
<evidence type="ECO:0000313" key="6">
    <source>
        <dbReference type="Proteomes" id="UP000548326"/>
    </source>
</evidence>
<dbReference type="GO" id="GO:0003700">
    <property type="term" value="F:DNA-binding transcription factor activity"/>
    <property type="evidence" value="ECO:0007669"/>
    <property type="project" value="InterPro"/>
</dbReference>
<dbReference type="PANTHER" id="PTHR46796:SF13">
    <property type="entry name" value="HTH-TYPE TRANSCRIPTIONAL ACTIVATOR RHAS"/>
    <property type="match status" value="1"/>
</dbReference>
<feature type="domain" description="HTH araC/xylS-type" evidence="4">
    <location>
        <begin position="159"/>
        <end position="258"/>
    </location>
</feature>
<evidence type="ECO:0000256" key="2">
    <source>
        <dbReference type="ARBA" id="ARBA00023125"/>
    </source>
</evidence>
<dbReference type="GO" id="GO:0043565">
    <property type="term" value="F:sequence-specific DNA binding"/>
    <property type="evidence" value="ECO:0007669"/>
    <property type="project" value="InterPro"/>
</dbReference>
<dbReference type="PROSITE" id="PS01124">
    <property type="entry name" value="HTH_ARAC_FAMILY_2"/>
    <property type="match status" value="1"/>
</dbReference>
<dbReference type="Pfam" id="PF12833">
    <property type="entry name" value="HTH_18"/>
    <property type="match status" value="1"/>
</dbReference>
<name>A0A841JG41_9SPHI</name>
<comment type="caution">
    <text evidence="5">The sequence shown here is derived from an EMBL/GenBank/DDBJ whole genome shotgun (WGS) entry which is preliminary data.</text>
</comment>
<evidence type="ECO:0000256" key="3">
    <source>
        <dbReference type="ARBA" id="ARBA00023163"/>
    </source>
</evidence>
<dbReference type="AlphaFoldDB" id="A0A841JG41"/>
<dbReference type="SMART" id="SM00342">
    <property type="entry name" value="HTH_ARAC"/>
    <property type="match status" value="1"/>
</dbReference>
<dbReference type="InterPro" id="IPR009057">
    <property type="entry name" value="Homeodomain-like_sf"/>
</dbReference>
<dbReference type="Gene3D" id="1.10.10.60">
    <property type="entry name" value="Homeodomain-like"/>
    <property type="match status" value="1"/>
</dbReference>
<keyword evidence="1" id="KW-0805">Transcription regulation</keyword>
<evidence type="ECO:0000256" key="1">
    <source>
        <dbReference type="ARBA" id="ARBA00023015"/>
    </source>
</evidence>
<accession>A0A841JG41</accession>
<dbReference type="InterPro" id="IPR050204">
    <property type="entry name" value="AraC_XylS_family_regulators"/>
</dbReference>